<protein>
    <recommendedName>
        <fullName evidence="4">DUF4361 domain-containing protein</fullName>
    </recommendedName>
</protein>
<dbReference type="Gene3D" id="2.60.40.1740">
    <property type="entry name" value="hypothetical protein (bacova_03559)"/>
    <property type="match status" value="1"/>
</dbReference>
<dbReference type="AlphaFoldDB" id="A0A5J4SB06"/>
<organism evidence="3">
    <name type="scientific">termite gut metagenome</name>
    <dbReference type="NCBI Taxonomy" id="433724"/>
    <lineage>
        <taxon>unclassified sequences</taxon>
        <taxon>metagenomes</taxon>
        <taxon>organismal metagenomes</taxon>
    </lineage>
</organism>
<proteinExistence type="predicted"/>
<evidence type="ECO:0000259" key="1">
    <source>
        <dbReference type="Pfam" id="PF08522"/>
    </source>
</evidence>
<evidence type="ECO:0000259" key="2">
    <source>
        <dbReference type="Pfam" id="PF14274"/>
    </source>
</evidence>
<feature type="domain" description="BT-3987-like N-terminal" evidence="1">
    <location>
        <begin position="76"/>
        <end position="172"/>
    </location>
</feature>
<reference evidence="3" key="1">
    <citation type="submission" date="2019-03" db="EMBL/GenBank/DDBJ databases">
        <title>Single cell metagenomics reveals metabolic interactions within the superorganism composed of flagellate Streblomastix strix and complex community of Bacteroidetes bacteria on its surface.</title>
        <authorList>
            <person name="Treitli S.C."/>
            <person name="Kolisko M."/>
            <person name="Husnik F."/>
            <person name="Keeling P."/>
            <person name="Hampl V."/>
        </authorList>
    </citation>
    <scope>NUCLEOTIDE SEQUENCE</scope>
    <source>
        <strain evidence="3">STM</strain>
    </source>
</reference>
<feature type="domain" description="BT-3044-like C-terminal" evidence="2">
    <location>
        <begin position="181"/>
        <end position="325"/>
    </location>
</feature>
<accession>A0A5J4SB06</accession>
<dbReference type="InterPro" id="IPR013728">
    <property type="entry name" value="BT_3987-like_N"/>
</dbReference>
<dbReference type="InterPro" id="IPR025371">
    <property type="entry name" value="BT_3044-like_C"/>
</dbReference>
<dbReference type="EMBL" id="SNRY01000291">
    <property type="protein sequence ID" value="KAA6343048.1"/>
    <property type="molecule type" value="Genomic_DNA"/>
</dbReference>
<evidence type="ECO:0008006" key="4">
    <source>
        <dbReference type="Google" id="ProtNLM"/>
    </source>
</evidence>
<gene>
    <name evidence="3" type="ORF">EZS27_009240</name>
</gene>
<name>A0A5J4SB06_9ZZZZ</name>
<dbReference type="Pfam" id="PF14274">
    <property type="entry name" value="BT_3044-like_C"/>
    <property type="match status" value="1"/>
</dbReference>
<sequence length="334" mass="38483">MKNINLTYHISNMKYLNILFVVALAIGLWSCKRDEIFEREQYKHVVALLSEGNFNIFAEEHEFVNDLSEDLSEGWSEGYIAASCGGSLPIAEPVIISLREDPNILQSYNLNSFDMDADSYVCYLSPDKYTIPEHRITIPAHERSGRMKIQIRTDGLSPDSVYFIPFRIEQASCEVNPAKNTVLYCVYLKNFYATTKSAIMYQHRGIRTDEDAEVSTNTMMQKMITPVSSNEVRIFVGNTNLESKEINIIKWSIRLTMDDDGHVTITPWDTSFRGVKVTQIDGDPEYPNVFSITDDGYKTYKTFLLCYRYADPDDGTAYLMREELRIEYKEEKNK</sequence>
<evidence type="ECO:0000313" key="3">
    <source>
        <dbReference type="EMBL" id="KAA6343048.1"/>
    </source>
</evidence>
<comment type="caution">
    <text evidence="3">The sequence shown here is derived from an EMBL/GenBank/DDBJ whole genome shotgun (WGS) entry which is preliminary data.</text>
</comment>
<dbReference type="Pfam" id="PF08522">
    <property type="entry name" value="BT_3987-like_N"/>
    <property type="match status" value="1"/>
</dbReference>